<proteinExistence type="inferred from homology"/>
<dbReference type="EMBL" id="JAAAJA010000575">
    <property type="protein sequence ID" value="KAG0251691.1"/>
    <property type="molecule type" value="Genomic_DNA"/>
</dbReference>
<evidence type="ECO:0000256" key="2">
    <source>
        <dbReference type="ARBA" id="ARBA00022801"/>
    </source>
</evidence>
<dbReference type="Pfam" id="PF00135">
    <property type="entry name" value="COesterase"/>
    <property type="match status" value="1"/>
</dbReference>
<organism evidence="5 6">
    <name type="scientific">Mortierella polycephala</name>
    <dbReference type="NCBI Taxonomy" id="41804"/>
    <lineage>
        <taxon>Eukaryota</taxon>
        <taxon>Fungi</taxon>
        <taxon>Fungi incertae sedis</taxon>
        <taxon>Mucoromycota</taxon>
        <taxon>Mortierellomycotina</taxon>
        <taxon>Mortierellomycetes</taxon>
        <taxon>Mortierellales</taxon>
        <taxon>Mortierellaceae</taxon>
        <taxon>Mortierella</taxon>
    </lineage>
</organism>
<evidence type="ECO:0000259" key="4">
    <source>
        <dbReference type="Pfam" id="PF00135"/>
    </source>
</evidence>
<dbReference type="Proteomes" id="UP000726737">
    <property type="component" value="Unassembled WGS sequence"/>
</dbReference>
<dbReference type="PROSITE" id="PS00122">
    <property type="entry name" value="CARBOXYLESTERASE_B_1"/>
    <property type="match status" value="1"/>
</dbReference>
<evidence type="ECO:0000256" key="1">
    <source>
        <dbReference type="ARBA" id="ARBA00005964"/>
    </source>
</evidence>
<evidence type="ECO:0000313" key="5">
    <source>
        <dbReference type="EMBL" id="KAG0251691.1"/>
    </source>
</evidence>
<dbReference type="Gene3D" id="3.40.50.1820">
    <property type="entry name" value="alpha/beta hydrolase"/>
    <property type="match status" value="1"/>
</dbReference>
<accession>A0A9P6PSD1</accession>
<reference evidence="5" key="1">
    <citation type="journal article" date="2020" name="Fungal Divers.">
        <title>Resolving the Mortierellaceae phylogeny through synthesis of multi-gene phylogenetics and phylogenomics.</title>
        <authorList>
            <person name="Vandepol N."/>
            <person name="Liber J."/>
            <person name="Desiro A."/>
            <person name="Na H."/>
            <person name="Kennedy M."/>
            <person name="Barry K."/>
            <person name="Grigoriev I.V."/>
            <person name="Miller A.N."/>
            <person name="O'Donnell K."/>
            <person name="Stajich J.E."/>
            <person name="Bonito G."/>
        </authorList>
    </citation>
    <scope>NUCLEOTIDE SEQUENCE</scope>
    <source>
        <strain evidence="5">KOD948</strain>
    </source>
</reference>
<protein>
    <recommendedName>
        <fullName evidence="3">Carboxylic ester hydrolase</fullName>
        <ecNumber evidence="3">3.1.1.-</ecNumber>
    </recommendedName>
</protein>
<evidence type="ECO:0000313" key="6">
    <source>
        <dbReference type="Proteomes" id="UP000726737"/>
    </source>
</evidence>
<name>A0A9P6PSD1_9FUNG</name>
<evidence type="ECO:0000256" key="3">
    <source>
        <dbReference type="RuleBase" id="RU361235"/>
    </source>
</evidence>
<keyword evidence="2 3" id="KW-0378">Hydrolase</keyword>
<dbReference type="PANTHER" id="PTHR43918:SF4">
    <property type="entry name" value="CARBOXYLIC ESTER HYDROLASE"/>
    <property type="match status" value="1"/>
</dbReference>
<comment type="similarity">
    <text evidence="1 3">Belongs to the type-B carboxylesterase/lipase family.</text>
</comment>
<dbReference type="SUPFAM" id="SSF53474">
    <property type="entry name" value="alpha/beta-Hydrolases"/>
    <property type="match status" value="1"/>
</dbReference>
<feature type="domain" description="Carboxylesterase type B" evidence="4">
    <location>
        <begin position="4"/>
        <end position="501"/>
    </location>
</feature>
<dbReference type="InterPro" id="IPR050654">
    <property type="entry name" value="AChE-related_enzymes"/>
</dbReference>
<dbReference type="AlphaFoldDB" id="A0A9P6PSD1"/>
<comment type="caution">
    <text evidence="5">The sequence shown here is derived from an EMBL/GenBank/DDBJ whole genome shotgun (WGS) entry which is preliminary data.</text>
</comment>
<dbReference type="EC" id="3.1.1.-" evidence="3"/>
<dbReference type="InterPro" id="IPR029058">
    <property type="entry name" value="AB_hydrolase_fold"/>
</dbReference>
<dbReference type="GO" id="GO:0052689">
    <property type="term" value="F:carboxylic ester hydrolase activity"/>
    <property type="evidence" value="ECO:0007669"/>
    <property type="project" value="TreeGrafter"/>
</dbReference>
<dbReference type="PANTHER" id="PTHR43918">
    <property type="entry name" value="ACETYLCHOLINESTERASE"/>
    <property type="match status" value="1"/>
</dbReference>
<keyword evidence="6" id="KW-1185">Reference proteome</keyword>
<dbReference type="InterPro" id="IPR019826">
    <property type="entry name" value="Carboxylesterase_B_AS"/>
</dbReference>
<dbReference type="OrthoDB" id="408631at2759"/>
<sequence>MSTAPQVNIPGCGIVKGVEAENQPVVAKFLNIPYATVPERWRPAVKAGPWNGVRDATIQGPVCHQPLSENPLVSMTSDPVDENDEEAYSKVYNEEHCLNLNVFAPKDQAQNGSKTSQPSIPVMVWIHGGGFKDGSNAMALYDASNMVAHSVQGIGRPVIVVTINYRLNYFGFLSSTELVQDVQSDKRLDANSHERSVGNWGLLDQKLALEWVRDHISAFGGNPKDVTVFGESAGAASVGYHIAIKEHHGLFQRAILQSGAATTMIAGRPEMEGQRYFDHLCGHFGLNTADLTGAQKLERLRKIPAKDLVKAADKGKVGMFIPTIDNVLIQGDARQWVHDPSRYDSGLKAVMLGDCRDEGRMFVSTLGAKSMKRWPRFVARHCPPGLEKEFAAIYGSPKTDAEAASISALILSDSVFLYPIHATSLTLMQMAHKTGAETQLEMARFHFDHPLQIVEDMELGLGAHHAAELPFVFGSDTYQDLFTEREKALCLRVMETWILFAWGEASRLYGLKHGVSSLLPSDVGVGGQRKEAVVFTEECTVEKKLVERLDARTLEFWRQSEQWQKTRREEQWNQRQRSSKL</sequence>
<gene>
    <name evidence="5" type="ORF">BG011_007443</name>
</gene>
<dbReference type="InterPro" id="IPR002018">
    <property type="entry name" value="CarbesteraseB"/>
</dbReference>